<feature type="transmembrane region" description="Helical" evidence="4">
    <location>
        <begin position="406"/>
        <end position="426"/>
    </location>
</feature>
<dbReference type="GO" id="GO:0022857">
    <property type="term" value="F:transmembrane transporter activity"/>
    <property type="evidence" value="ECO:0007669"/>
    <property type="project" value="InterPro"/>
</dbReference>
<feature type="transmembrane region" description="Helical" evidence="4">
    <location>
        <begin position="201"/>
        <end position="221"/>
    </location>
</feature>
<keyword evidence="4" id="KW-0472">Membrane</keyword>
<sequence>MSTTTTTATASASASTSGIELHPLPATISQKPSPYTSPTSQQHPDDTADPILQASREADSTVPEGGYGWVVVGGCFVVAWWIIGTSYSWGVIQGALIEDGLGTPAVLSFVGSLAAALISALAIVNSRVMRRIGPRRTGLLGISLLGFMFYDHIQIVSVVPAQYFSRKRGLANGIVFAGGGLGGAVNSFALDALLNHLGSAWAYRVLALVTLATGLPAAWLIKERVPVRSSGFVEWRLFKSLTFVLVFVAGAVGTFPLFVPPFFLPLYSKSIGLSSSTGAGLVAGFNFSSAVGRICCGAFCDAFGALNVLFVSLTLSAVSILAIWPVSTSLGPMVAFVIINGVSNGGFFSTMPTVVGNTFGSARVSVAMSMIVTGWAGGYLMGSPIAGYLLEAYGGAEGGLQAYRPAMFYAGSMSLAAAGLVAMVRFRINSSIFAKI</sequence>
<feature type="transmembrane region" description="Helical" evidence="4">
    <location>
        <begin position="330"/>
        <end position="354"/>
    </location>
</feature>
<dbReference type="EMBL" id="JFFI01000447">
    <property type="protein sequence ID" value="KXH67616.1"/>
    <property type="molecule type" value="Genomic_DNA"/>
</dbReference>
<dbReference type="Gene3D" id="1.20.1250.20">
    <property type="entry name" value="MFS general substrate transporter like domains"/>
    <property type="match status" value="2"/>
</dbReference>
<feature type="transmembrane region" description="Helical" evidence="4">
    <location>
        <begin position="66"/>
        <end position="83"/>
    </location>
</feature>
<dbReference type="GO" id="GO:0016020">
    <property type="term" value="C:membrane"/>
    <property type="evidence" value="ECO:0007669"/>
    <property type="project" value="UniProtKB-SubCell"/>
</dbReference>
<reference evidence="6 7" key="1">
    <citation type="submission" date="2014-02" db="EMBL/GenBank/DDBJ databases">
        <title>The genome sequence of Colletotrichum salicis CBS 607.94.</title>
        <authorList>
            <person name="Baroncelli R."/>
            <person name="Thon M.R."/>
        </authorList>
    </citation>
    <scope>NUCLEOTIDE SEQUENCE [LARGE SCALE GENOMIC DNA]</scope>
    <source>
        <strain evidence="6 7">CBS 607.94</strain>
    </source>
</reference>
<dbReference type="InterPro" id="IPR036259">
    <property type="entry name" value="MFS_trans_sf"/>
</dbReference>
<dbReference type="OrthoDB" id="6499973at2759"/>
<feature type="compositionally biased region" description="Low complexity" evidence="3">
    <location>
        <begin position="1"/>
        <end position="17"/>
    </location>
</feature>
<name>A0A135V4Q6_9PEZI</name>
<keyword evidence="4" id="KW-0812">Transmembrane</keyword>
<feature type="domain" description="Major facilitator superfamily (MFS) profile" evidence="5">
    <location>
        <begin position="242"/>
        <end position="436"/>
    </location>
</feature>
<evidence type="ECO:0000259" key="5">
    <source>
        <dbReference type="PROSITE" id="PS50850"/>
    </source>
</evidence>
<accession>A0A135V4Q6</accession>
<gene>
    <name evidence="6" type="ORF">CSAL01_13513</name>
</gene>
<keyword evidence="4" id="KW-1133">Transmembrane helix</keyword>
<feature type="compositionally biased region" description="Polar residues" evidence="3">
    <location>
        <begin position="27"/>
        <end position="42"/>
    </location>
</feature>
<dbReference type="InterPro" id="IPR011701">
    <property type="entry name" value="MFS"/>
</dbReference>
<dbReference type="PANTHER" id="PTHR11360:SF305">
    <property type="entry name" value="MAJOR FACILITATOR SUPERFAMILY (MFS) PROFILE DOMAIN-CONTAINING PROTEIN"/>
    <property type="match status" value="1"/>
</dbReference>
<comment type="similarity">
    <text evidence="2">Belongs to the major facilitator superfamily. Monocarboxylate porter (TC 2.A.1.13) family.</text>
</comment>
<dbReference type="Pfam" id="PF07690">
    <property type="entry name" value="MFS_1"/>
    <property type="match status" value="1"/>
</dbReference>
<evidence type="ECO:0000313" key="6">
    <source>
        <dbReference type="EMBL" id="KXH67616.1"/>
    </source>
</evidence>
<evidence type="ECO:0000256" key="1">
    <source>
        <dbReference type="ARBA" id="ARBA00004141"/>
    </source>
</evidence>
<evidence type="ECO:0000256" key="2">
    <source>
        <dbReference type="ARBA" id="ARBA00006727"/>
    </source>
</evidence>
<dbReference type="Proteomes" id="UP000070121">
    <property type="component" value="Unassembled WGS sequence"/>
</dbReference>
<organism evidence="6 7">
    <name type="scientific">Colletotrichum salicis</name>
    <dbReference type="NCBI Taxonomy" id="1209931"/>
    <lineage>
        <taxon>Eukaryota</taxon>
        <taxon>Fungi</taxon>
        <taxon>Dikarya</taxon>
        <taxon>Ascomycota</taxon>
        <taxon>Pezizomycotina</taxon>
        <taxon>Sordariomycetes</taxon>
        <taxon>Hypocreomycetidae</taxon>
        <taxon>Glomerellales</taxon>
        <taxon>Glomerellaceae</taxon>
        <taxon>Colletotrichum</taxon>
        <taxon>Colletotrichum acutatum species complex</taxon>
    </lineage>
</organism>
<evidence type="ECO:0000256" key="4">
    <source>
        <dbReference type="SAM" id="Phobius"/>
    </source>
</evidence>
<feature type="transmembrane region" description="Helical" evidence="4">
    <location>
        <begin position="303"/>
        <end position="324"/>
    </location>
</feature>
<keyword evidence="7" id="KW-1185">Reference proteome</keyword>
<feature type="transmembrane region" description="Helical" evidence="4">
    <location>
        <begin position="170"/>
        <end position="189"/>
    </location>
</feature>
<dbReference type="PANTHER" id="PTHR11360">
    <property type="entry name" value="MONOCARBOXYLATE TRANSPORTER"/>
    <property type="match status" value="1"/>
</dbReference>
<protein>
    <submittedName>
        <fullName evidence="6">Major facilitator superfamily transporter</fullName>
    </submittedName>
</protein>
<comment type="caution">
    <text evidence="6">The sequence shown here is derived from an EMBL/GenBank/DDBJ whole genome shotgun (WGS) entry which is preliminary data.</text>
</comment>
<dbReference type="InterPro" id="IPR020846">
    <property type="entry name" value="MFS_dom"/>
</dbReference>
<evidence type="ECO:0000256" key="3">
    <source>
        <dbReference type="SAM" id="MobiDB-lite"/>
    </source>
</evidence>
<proteinExistence type="inferred from homology"/>
<feature type="transmembrane region" description="Helical" evidence="4">
    <location>
        <begin position="241"/>
        <end position="259"/>
    </location>
</feature>
<feature type="transmembrane region" description="Helical" evidence="4">
    <location>
        <begin position="103"/>
        <end position="124"/>
    </location>
</feature>
<feature type="transmembrane region" description="Helical" evidence="4">
    <location>
        <begin position="271"/>
        <end position="291"/>
    </location>
</feature>
<dbReference type="AlphaFoldDB" id="A0A135V4Q6"/>
<feature type="transmembrane region" description="Helical" evidence="4">
    <location>
        <begin position="366"/>
        <end position="386"/>
    </location>
</feature>
<feature type="region of interest" description="Disordered" evidence="3">
    <location>
        <begin position="1"/>
        <end position="48"/>
    </location>
</feature>
<comment type="subcellular location">
    <subcellularLocation>
        <location evidence="1">Membrane</location>
        <topology evidence="1">Multi-pass membrane protein</topology>
    </subcellularLocation>
</comment>
<evidence type="ECO:0000313" key="7">
    <source>
        <dbReference type="Proteomes" id="UP000070121"/>
    </source>
</evidence>
<dbReference type="SUPFAM" id="SSF103473">
    <property type="entry name" value="MFS general substrate transporter"/>
    <property type="match status" value="1"/>
</dbReference>
<dbReference type="InterPro" id="IPR050327">
    <property type="entry name" value="Proton-linked_MCT"/>
</dbReference>
<dbReference type="PROSITE" id="PS50850">
    <property type="entry name" value="MFS"/>
    <property type="match status" value="1"/>
</dbReference>